<accession>A0A7L9U265</accession>
<evidence type="ECO:0000256" key="1">
    <source>
        <dbReference type="SAM" id="Phobius"/>
    </source>
</evidence>
<keyword evidence="1" id="KW-1133">Transmembrane helix</keyword>
<dbReference type="AlphaFoldDB" id="A0A7L9U265"/>
<gene>
    <name evidence="2" type="ORF">LPB04_15480</name>
</gene>
<keyword evidence="1" id="KW-0812">Transmembrane</keyword>
<reference evidence="2 3" key="1">
    <citation type="submission" date="2020-10" db="EMBL/GenBank/DDBJ databases">
        <title>Genome sequencing of Massilia sp. LPB0304.</title>
        <authorList>
            <person name="Kim J."/>
        </authorList>
    </citation>
    <scope>NUCLEOTIDE SEQUENCE [LARGE SCALE GENOMIC DNA]</scope>
    <source>
        <strain evidence="2 3">LPB0304</strain>
    </source>
</reference>
<evidence type="ECO:0000313" key="3">
    <source>
        <dbReference type="Proteomes" id="UP000593875"/>
    </source>
</evidence>
<feature type="transmembrane region" description="Helical" evidence="1">
    <location>
        <begin position="162"/>
        <end position="186"/>
    </location>
</feature>
<feature type="transmembrane region" description="Helical" evidence="1">
    <location>
        <begin position="206"/>
        <end position="230"/>
    </location>
</feature>
<evidence type="ECO:0000313" key="2">
    <source>
        <dbReference type="EMBL" id="QOL48372.1"/>
    </source>
</evidence>
<sequence>MRRSLHLATRPSLWGLAFLRYLRSWWYMFHLGAIAIVTAFSPSTYRSENRRANRLATARYIHASSWQVLPWFTVLSALISLVIIRIVLVTAMSYGLSRYALEMVVRVLVLELIPLSAALFAALRSGMAFDASSLGLARAGLPTAEVNAEALRRLRRDLVPQVFANAFSVLSLAMVSSTIVLVLAYLNVYGLSPWGMPDYTRTVGRVFDPVVTIGFVLKTVLFGLAVAVIPTAAILELQRYPRRLSSSVQPGALRLLFVLLLIEGASLALKYI</sequence>
<dbReference type="EMBL" id="CP062941">
    <property type="protein sequence ID" value="QOL48372.1"/>
    <property type="molecule type" value="Genomic_DNA"/>
</dbReference>
<dbReference type="KEGG" id="mlir:LPB04_15480"/>
<keyword evidence="3" id="KW-1185">Reference proteome</keyword>
<proteinExistence type="predicted"/>
<feature type="transmembrane region" description="Helical" evidence="1">
    <location>
        <begin position="103"/>
        <end position="123"/>
    </location>
</feature>
<protein>
    <submittedName>
        <fullName evidence="2">ABC transporter permease</fullName>
    </submittedName>
</protein>
<feature type="transmembrane region" description="Helical" evidence="1">
    <location>
        <begin position="66"/>
        <end position="91"/>
    </location>
</feature>
<keyword evidence="1" id="KW-0472">Membrane</keyword>
<feature type="transmembrane region" description="Helical" evidence="1">
    <location>
        <begin position="25"/>
        <end position="45"/>
    </location>
</feature>
<feature type="transmembrane region" description="Helical" evidence="1">
    <location>
        <begin position="251"/>
        <end position="269"/>
    </location>
</feature>
<dbReference type="Pfam" id="PF02405">
    <property type="entry name" value="MlaE"/>
    <property type="match status" value="1"/>
</dbReference>
<name>A0A7L9U265_9BURK</name>
<dbReference type="Proteomes" id="UP000593875">
    <property type="component" value="Chromosome"/>
</dbReference>
<organism evidence="2 3">
    <name type="scientific">Massilia litorea</name>
    <dbReference type="NCBI Taxonomy" id="2769491"/>
    <lineage>
        <taxon>Bacteria</taxon>
        <taxon>Pseudomonadati</taxon>
        <taxon>Pseudomonadota</taxon>
        <taxon>Betaproteobacteria</taxon>
        <taxon>Burkholderiales</taxon>
        <taxon>Oxalobacteraceae</taxon>
        <taxon>Telluria group</taxon>
        <taxon>Massilia</taxon>
    </lineage>
</organism>
<dbReference type="RefSeq" id="WP_193685418.1">
    <property type="nucleotide sequence ID" value="NZ_CP062941.1"/>
</dbReference>
<dbReference type="GO" id="GO:0043190">
    <property type="term" value="C:ATP-binding cassette (ABC) transporter complex"/>
    <property type="evidence" value="ECO:0007669"/>
    <property type="project" value="InterPro"/>
</dbReference>
<dbReference type="InterPro" id="IPR030802">
    <property type="entry name" value="Permease_MalE"/>
</dbReference>